<reference evidence="1 2" key="1">
    <citation type="submission" date="2017-08" db="EMBL/GenBank/DDBJ databases">
        <title>Virgibacillus indicus sp. nov. and Virgibacillus profoundi sp. nov, two moderately halophilic bacteria isolated from marine sediment by using the Microfluidic Streak Plate.</title>
        <authorList>
            <person name="Xu B."/>
            <person name="Hu B."/>
            <person name="Wang J."/>
            <person name="Zhu Y."/>
            <person name="Huang L."/>
            <person name="Du W."/>
            <person name="Huang Y."/>
        </authorList>
    </citation>
    <scope>NUCLEOTIDE SEQUENCE [LARGE SCALE GENOMIC DNA]</scope>
    <source>
        <strain evidence="1 2">IO3-P3-H5</strain>
    </source>
</reference>
<dbReference type="EMBL" id="NPOA01000004">
    <property type="protein sequence ID" value="PAV30273.1"/>
    <property type="molecule type" value="Genomic_DNA"/>
</dbReference>
<accession>A0A2A2IGQ9</accession>
<dbReference type="OrthoDB" id="1802755at2"/>
<organism evidence="1 2">
    <name type="scientific">Virgibacillus profundi</name>
    <dbReference type="NCBI Taxonomy" id="2024555"/>
    <lineage>
        <taxon>Bacteria</taxon>
        <taxon>Bacillati</taxon>
        <taxon>Bacillota</taxon>
        <taxon>Bacilli</taxon>
        <taxon>Bacillales</taxon>
        <taxon>Bacillaceae</taxon>
        <taxon>Virgibacillus</taxon>
    </lineage>
</organism>
<dbReference type="RefSeq" id="WP_095654875.1">
    <property type="nucleotide sequence ID" value="NZ_NPOA01000004.1"/>
</dbReference>
<evidence type="ECO:0000313" key="1">
    <source>
        <dbReference type="EMBL" id="PAV30273.1"/>
    </source>
</evidence>
<proteinExistence type="predicted"/>
<protein>
    <recommendedName>
        <fullName evidence="3">PcfJ-like protein</fullName>
    </recommendedName>
</protein>
<gene>
    <name evidence="1" type="ORF">CIL05_07335</name>
</gene>
<sequence>MKKLTMSQKIEQEKTRIRNAGYESIPINSKNDSVEDIELGTMYIKEKMDYGFHIYFIYNPDSGHPLAGKNGILTELYYDLRHKEYWIKRNLKDVKFSERNIDTIFPNSYKDREEIFTKLSTKHNQGLYTNAYRYLGAMGEEYSNRISRFFYRLITRHSYFEILYKAGLNLNSNRYYYSDVINPDETSPRGILGVSKTRWKMISRYGIYPRDLRNLGINDKADQRMINLLSYVAKLGEKYGVDKSQTFFDNESDYTYGRNMYRYESCIKTSEDYNLSEKRVIEYVYFECETTQGLSERHSVDTYHDYVRMNVEMDNINFERYPRYLRTMHDIAAMNYKINLDEIQKKNWEKKVKEHKKYEYNYKGYKLFPPQEPEDLVKEGNALSHCIGSYIRNVTNGSSTILFLRNKEEVDKSLVTVELRDGMITQARGKMNQDVTEEQSRVLSYFAKKFELKYKPIYEEAI</sequence>
<evidence type="ECO:0008006" key="3">
    <source>
        <dbReference type="Google" id="ProtNLM"/>
    </source>
</evidence>
<comment type="caution">
    <text evidence="1">The sequence shown here is derived from an EMBL/GenBank/DDBJ whole genome shotgun (WGS) entry which is preliminary data.</text>
</comment>
<evidence type="ECO:0000313" key="2">
    <source>
        <dbReference type="Proteomes" id="UP000218887"/>
    </source>
</evidence>
<dbReference type="InterPro" id="IPR025586">
    <property type="entry name" value="PcfJ"/>
</dbReference>
<name>A0A2A2IGQ9_9BACI</name>
<dbReference type="Proteomes" id="UP000218887">
    <property type="component" value="Unassembled WGS sequence"/>
</dbReference>
<keyword evidence="2" id="KW-1185">Reference proteome</keyword>
<dbReference type="Pfam" id="PF14284">
    <property type="entry name" value="PcfJ"/>
    <property type="match status" value="1"/>
</dbReference>
<dbReference type="AlphaFoldDB" id="A0A2A2IGQ9"/>